<evidence type="ECO:0000313" key="3">
    <source>
        <dbReference type="Proteomes" id="UP000070339"/>
    </source>
</evidence>
<name>A0ABR5V8T9_9CORY</name>
<evidence type="ECO:0000256" key="1">
    <source>
        <dbReference type="SAM" id="MobiDB-lite"/>
    </source>
</evidence>
<reference evidence="2 3" key="1">
    <citation type="journal article" date="2016" name="Int. J. Syst. Evol. Microbiol.">
        <title>Resolving the Complexity of Human Skin Metagenomes Using Single-Molecule Sequencing.</title>
        <authorList>
            <consortium name="NISC Comparative Sequencing Program"/>
            <person name="Tsai Y.C."/>
            <person name="Conlan S."/>
            <person name="Deming C."/>
            <person name="Segre J.A."/>
            <person name="Kong H.H."/>
            <person name="Korlach J."/>
            <person name="Oh J."/>
        </authorList>
    </citation>
    <scope>NUCLEOTIDE SEQUENCE [LARGE SCALE GENOMIC DNA]</scope>
    <source>
        <strain evidence="2 3">1B08</strain>
    </source>
</reference>
<evidence type="ECO:0000313" key="2">
    <source>
        <dbReference type="EMBL" id="KXU17445.1"/>
    </source>
</evidence>
<keyword evidence="3" id="KW-1185">Reference proteome</keyword>
<sequence length="55" mass="6485">MPHRKQLLKPHDLHLYRFRRNTLALSRRISPPFCANDTQEEGYPTSWGALPKPRS</sequence>
<protein>
    <submittedName>
        <fullName evidence="2">Uncharacterized protein</fullName>
    </submittedName>
</protein>
<gene>
    <name evidence="2" type="ORF">WM41_1894</name>
</gene>
<feature type="region of interest" description="Disordered" evidence="1">
    <location>
        <begin position="36"/>
        <end position="55"/>
    </location>
</feature>
<comment type="caution">
    <text evidence="2">The sequence shown here is derived from an EMBL/GenBank/DDBJ whole genome shotgun (WGS) entry which is preliminary data.</text>
</comment>
<proteinExistence type="predicted"/>
<accession>A0ABR5V8T9</accession>
<organism evidence="2 3">
    <name type="scientific">Corynebacterium simulans</name>
    <dbReference type="NCBI Taxonomy" id="146827"/>
    <lineage>
        <taxon>Bacteria</taxon>
        <taxon>Bacillati</taxon>
        <taxon>Actinomycetota</taxon>
        <taxon>Actinomycetes</taxon>
        <taxon>Mycobacteriales</taxon>
        <taxon>Corynebacteriaceae</taxon>
        <taxon>Corynebacterium</taxon>
    </lineage>
</organism>
<dbReference type="Proteomes" id="UP000070339">
    <property type="component" value="Unassembled WGS sequence"/>
</dbReference>
<dbReference type="EMBL" id="LTEB01000034">
    <property type="protein sequence ID" value="KXU17445.1"/>
    <property type="molecule type" value="Genomic_DNA"/>
</dbReference>